<organism evidence="1 2">
    <name type="scientific">Portunus trituberculatus</name>
    <name type="common">Swimming crab</name>
    <name type="synonym">Neptunus trituberculatus</name>
    <dbReference type="NCBI Taxonomy" id="210409"/>
    <lineage>
        <taxon>Eukaryota</taxon>
        <taxon>Metazoa</taxon>
        <taxon>Ecdysozoa</taxon>
        <taxon>Arthropoda</taxon>
        <taxon>Crustacea</taxon>
        <taxon>Multicrustacea</taxon>
        <taxon>Malacostraca</taxon>
        <taxon>Eumalacostraca</taxon>
        <taxon>Eucarida</taxon>
        <taxon>Decapoda</taxon>
        <taxon>Pleocyemata</taxon>
        <taxon>Brachyura</taxon>
        <taxon>Eubrachyura</taxon>
        <taxon>Portunoidea</taxon>
        <taxon>Portunidae</taxon>
        <taxon>Portuninae</taxon>
        <taxon>Portunus</taxon>
    </lineage>
</organism>
<protein>
    <submittedName>
        <fullName evidence="1">Uncharacterized protein</fullName>
    </submittedName>
</protein>
<dbReference type="EMBL" id="VSRR010082611">
    <property type="protein sequence ID" value="MPC89917.1"/>
    <property type="molecule type" value="Genomic_DNA"/>
</dbReference>
<gene>
    <name evidence="1" type="ORF">E2C01_084880</name>
</gene>
<accession>A0A5B7J8Y3</accession>
<dbReference type="AlphaFoldDB" id="A0A5B7J8Y3"/>
<keyword evidence="2" id="KW-1185">Reference proteome</keyword>
<name>A0A5B7J8Y3_PORTR</name>
<comment type="caution">
    <text evidence="1">The sequence shown here is derived from an EMBL/GenBank/DDBJ whole genome shotgun (WGS) entry which is preliminary data.</text>
</comment>
<proteinExistence type="predicted"/>
<dbReference type="Proteomes" id="UP000324222">
    <property type="component" value="Unassembled WGS sequence"/>
</dbReference>
<evidence type="ECO:0000313" key="1">
    <source>
        <dbReference type="EMBL" id="MPC89917.1"/>
    </source>
</evidence>
<evidence type="ECO:0000313" key="2">
    <source>
        <dbReference type="Proteomes" id="UP000324222"/>
    </source>
</evidence>
<sequence>MVCNTGDAGRRRREKGIAECKWNNKRGGRKLAIQRPECSYSVRDSGFARPSLTLPPTPPPSPLLPLRSLLTSQRTPVAVARQMPTTAAAAAVQRDSA</sequence>
<reference evidence="1 2" key="1">
    <citation type="submission" date="2019-05" db="EMBL/GenBank/DDBJ databases">
        <title>Another draft genome of Portunus trituberculatus and its Hox gene families provides insights of decapod evolution.</title>
        <authorList>
            <person name="Jeong J.-H."/>
            <person name="Song I."/>
            <person name="Kim S."/>
            <person name="Choi T."/>
            <person name="Kim D."/>
            <person name="Ryu S."/>
            <person name="Kim W."/>
        </authorList>
    </citation>
    <scope>NUCLEOTIDE SEQUENCE [LARGE SCALE GENOMIC DNA]</scope>
    <source>
        <tissue evidence="1">Muscle</tissue>
    </source>
</reference>